<name>A0A368XKK7_9BURK</name>
<dbReference type="Gene3D" id="3.30.420.270">
    <property type="match status" value="1"/>
</dbReference>
<keyword evidence="8 12" id="KW-0812">Transmembrane</keyword>
<protein>
    <submittedName>
        <fullName evidence="14">Biopolymer transport protein ExbD</fullName>
    </submittedName>
</protein>
<keyword evidence="15" id="KW-1185">Reference proteome</keyword>
<comment type="similarity">
    <text evidence="3 12">Belongs to the ExbD/TolR family.</text>
</comment>
<evidence type="ECO:0000313" key="14">
    <source>
        <dbReference type="EMBL" id="RCW68512.1"/>
    </source>
</evidence>
<keyword evidence="5 12" id="KW-0813">Transport</keyword>
<feature type="transmembrane region" description="Helical" evidence="13">
    <location>
        <begin position="12"/>
        <end position="33"/>
    </location>
</feature>
<accession>A0A368XKK7</accession>
<comment type="subcellular location">
    <subcellularLocation>
        <location evidence="2">Cell inner membrane</location>
        <topology evidence="2">Single-pass type II membrane protein</topology>
    </subcellularLocation>
    <subcellularLocation>
        <location evidence="12">Cell membrane</location>
        <topology evidence="12">Single-pass type II membrane protein</topology>
    </subcellularLocation>
</comment>
<evidence type="ECO:0000256" key="13">
    <source>
        <dbReference type="SAM" id="Phobius"/>
    </source>
</evidence>
<dbReference type="Pfam" id="PF02472">
    <property type="entry name" value="ExbD"/>
    <property type="match status" value="1"/>
</dbReference>
<dbReference type="RefSeq" id="WP_114470061.1">
    <property type="nucleotide sequence ID" value="NZ_QPJK01000007.1"/>
</dbReference>
<keyword evidence="9 12" id="KW-0653">Protein transport</keyword>
<dbReference type="GO" id="GO:0015031">
    <property type="term" value="P:protein transport"/>
    <property type="evidence" value="ECO:0007669"/>
    <property type="project" value="UniProtKB-KW"/>
</dbReference>
<evidence type="ECO:0000256" key="10">
    <source>
        <dbReference type="ARBA" id="ARBA00022989"/>
    </source>
</evidence>
<dbReference type="InterPro" id="IPR003400">
    <property type="entry name" value="ExbD"/>
</dbReference>
<evidence type="ECO:0000256" key="11">
    <source>
        <dbReference type="ARBA" id="ARBA00023136"/>
    </source>
</evidence>
<evidence type="ECO:0000256" key="4">
    <source>
        <dbReference type="ARBA" id="ARBA00011471"/>
    </source>
</evidence>
<evidence type="ECO:0000313" key="15">
    <source>
        <dbReference type="Proteomes" id="UP000252884"/>
    </source>
</evidence>
<organism evidence="14 15">
    <name type="scientific">Pseudorhodoferax soli</name>
    <dbReference type="NCBI Taxonomy" id="545864"/>
    <lineage>
        <taxon>Bacteria</taxon>
        <taxon>Pseudomonadati</taxon>
        <taxon>Pseudomonadota</taxon>
        <taxon>Betaproteobacteria</taxon>
        <taxon>Burkholderiales</taxon>
        <taxon>Comamonadaceae</taxon>
    </lineage>
</organism>
<comment type="subunit">
    <text evidence="4">The accessory proteins ExbB and ExbD seem to form a complex with TonB.</text>
</comment>
<reference evidence="14 15" key="1">
    <citation type="submission" date="2018-07" db="EMBL/GenBank/DDBJ databases">
        <title>Genomic Encyclopedia of Type Strains, Phase IV (KMG-IV): sequencing the most valuable type-strain genomes for metagenomic binning, comparative biology and taxonomic classification.</title>
        <authorList>
            <person name="Goeker M."/>
        </authorList>
    </citation>
    <scope>NUCLEOTIDE SEQUENCE [LARGE SCALE GENOMIC DNA]</scope>
    <source>
        <strain evidence="14 15">DSM 21634</strain>
    </source>
</reference>
<dbReference type="Proteomes" id="UP000252884">
    <property type="component" value="Unassembled WGS sequence"/>
</dbReference>
<dbReference type="PANTHER" id="PTHR30558">
    <property type="entry name" value="EXBD MEMBRANE COMPONENT OF PMF-DRIVEN MACROMOLECULE IMPORT SYSTEM"/>
    <property type="match status" value="1"/>
</dbReference>
<keyword evidence="10 13" id="KW-1133">Transmembrane helix</keyword>
<evidence type="ECO:0000256" key="12">
    <source>
        <dbReference type="RuleBase" id="RU003879"/>
    </source>
</evidence>
<proteinExistence type="inferred from homology"/>
<dbReference type="GO" id="GO:0005886">
    <property type="term" value="C:plasma membrane"/>
    <property type="evidence" value="ECO:0007669"/>
    <property type="project" value="UniProtKB-SubCell"/>
</dbReference>
<evidence type="ECO:0000256" key="6">
    <source>
        <dbReference type="ARBA" id="ARBA00022475"/>
    </source>
</evidence>
<gene>
    <name evidence="14" type="ORF">DES41_10733</name>
</gene>
<dbReference type="AlphaFoldDB" id="A0A368XKK7"/>
<keyword evidence="11 13" id="KW-0472">Membrane</keyword>
<evidence type="ECO:0000256" key="2">
    <source>
        <dbReference type="ARBA" id="ARBA00004249"/>
    </source>
</evidence>
<evidence type="ECO:0000256" key="9">
    <source>
        <dbReference type="ARBA" id="ARBA00022927"/>
    </source>
</evidence>
<evidence type="ECO:0000256" key="1">
    <source>
        <dbReference type="ARBA" id="ARBA00003540"/>
    </source>
</evidence>
<evidence type="ECO:0000256" key="5">
    <source>
        <dbReference type="ARBA" id="ARBA00022448"/>
    </source>
</evidence>
<dbReference type="GO" id="GO:0022857">
    <property type="term" value="F:transmembrane transporter activity"/>
    <property type="evidence" value="ECO:0007669"/>
    <property type="project" value="InterPro"/>
</dbReference>
<dbReference type="PANTHER" id="PTHR30558:SF12">
    <property type="entry name" value="BIOPOLYMER TRANSPORT PROTEIN EXBD"/>
    <property type="match status" value="1"/>
</dbReference>
<comment type="caution">
    <text evidence="14">The sequence shown here is derived from an EMBL/GenBank/DDBJ whole genome shotgun (WGS) entry which is preliminary data.</text>
</comment>
<keyword evidence="7" id="KW-0997">Cell inner membrane</keyword>
<dbReference type="OrthoDB" id="8858387at2"/>
<evidence type="ECO:0000256" key="8">
    <source>
        <dbReference type="ARBA" id="ARBA00022692"/>
    </source>
</evidence>
<comment type="function">
    <text evidence="1">Involved in the TonB-dependent energy-dependent transport of various receptor-bound substrates.</text>
</comment>
<evidence type="ECO:0000256" key="7">
    <source>
        <dbReference type="ARBA" id="ARBA00022519"/>
    </source>
</evidence>
<dbReference type="EMBL" id="QPJK01000007">
    <property type="protein sequence ID" value="RCW68512.1"/>
    <property type="molecule type" value="Genomic_DNA"/>
</dbReference>
<sequence>MDERPFESLNMVPFIDIMLVLLVIVLTTSSLVVSGRIPVKLPEASAEPADIRETATIEIDAAGVAHYLGEPLAPEALRSRLGVLERTAPILLRADQAVALQRFIDVADLLKQLGFTRVAVQTQGRAS</sequence>
<keyword evidence="6" id="KW-1003">Cell membrane</keyword>
<evidence type="ECO:0000256" key="3">
    <source>
        <dbReference type="ARBA" id="ARBA00005811"/>
    </source>
</evidence>